<dbReference type="InterPro" id="IPR050491">
    <property type="entry name" value="AmpC-like"/>
</dbReference>
<organism evidence="3 4">
    <name type="scientific">Chitinophaga horti</name>
    <dbReference type="NCBI Taxonomy" id="2920382"/>
    <lineage>
        <taxon>Bacteria</taxon>
        <taxon>Pseudomonadati</taxon>
        <taxon>Bacteroidota</taxon>
        <taxon>Chitinophagia</taxon>
        <taxon>Chitinophagales</taxon>
        <taxon>Chitinophagaceae</taxon>
        <taxon>Chitinophaga</taxon>
    </lineage>
</organism>
<dbReference type="PANTHER" id="PTHR46825">
    <property type="entry name" value="D-ALANYL-D-ALANINE-CARBOXYPEPTIDASE/ENDOPEPTIDASE AMPH"/>
    <property type="match status" value="1"/>
</dbReference>
<keyword evidence="1" id="KW-0732">Signal</keyword>
<feature type="signal peptide" evidence="1">
    <location>
        <begin position="1"/>
        <end position="18"/>
    </location>
</feature>
<gene>
    <name evidence="3" type="ORF">MKQ68_15315</name>
</gene>
<feature type="domain" description="Beta-lactamase-related" evidence="2">
    <location>
        <begin position="31"/>
        <end position="326"/>
    </location>
</feature>
<dbReference type="PANTHER" id="PTHR46825:SF9">
    <property type="entry name" value="BETA-LACTAMASE-RELATED DOMAIN-CONTAINING PROTEIN"/>
    <property type="match status" value="1"/>
</dbReference>
<dbReference type="Pfam" id="PF00144">
    <property type="entry name" value="Beta-lactamase"/>
    <property type="match status" value="1"/>
</dbReference>
<dbReference type="InterPro" id="IPR012338">
    <property type="entry name" value="Beta-lactam/transpept-like"/>
</dbReference>
<feature type="chain" id="PRO_5045229052" evidence="1">
    <location>
        <begin position="19"/>
        <end position="440"/>
    </location>
</feature>
<evidence type="ECO:0000256" key="1">
    <source>
        <dbReference type="SAM" id="SignalP"/>
    </source>
</evidence>
<keyword evidence="4" id="KW-1185">Reference proteome</keyword>
<dbReference type="EMBL" id="CP107006">
    <property type="protein sequence ID" value="UYQ91461.1"/>
    <property type="molecule type" value="Genomic_DNA"/>
</dbReference>
<evidence type="ECO:0000259" key="2">
    <source>
        <dbReference type="Pfam" id="PF00144"/>
    </source>
</evidence>
<dbReference type="SUPFAM" id="SSF56601">
    <property type="entry name" value="beta-lactamase/transpeptidase-like"/>
    <property type="match status" value="1"/>
</dbReference>
<dbReference type="Proteomes" id="UP001162741">
    <property type="component" value="Chromosome"/>
</dbReference>
<dbReference type="InterPro" id="IPR001466">
    <property type="entry name" value="Beta-lactam-related"/>
</dbReference>
<protein>
    <submittedName>
        <fullName evidence="3">Beta-lactamase family protein</fullName>
    </submittedName>
</protein>
<reference evidence="3" key="1">
    <citation type="submission" date="2022-10" db="EMBL/GenBank/DDBJ databases">
        <title>Chitinophaga sp. nov., isolated from soil.</title>
        <authorList>
            <person name="Jeon C.O."/>
        </authorList>
    </citation>
    <scope>NUCLEOTIDE SEQUENCE</scope>
    <source>
        <strain evidence="3">R8</strain>
    </source>
</reference>
<proteinExistence type="predicted"/>
<evidence type="ECO:0000313" key="3">
    <source>
        <dbReference type="EMBL" id="UYQ91461.1"/>
    </source>
</evidence>
<dbReference type="Gene3D" id="3.40.710.10">
    <property type="entry name" value="DD-peptidase/beta-lactamase superfamily"/>
    <property type="match status" value="1"/>
</dbReference>
<accession>A0ABY6IVR1</accession>
<name>A0ABY6IVR1_9BACT</name>
<evidence type="ECO:0000313" key="4">
    <source>
        <dbReference type="Proteomes" id="UP001162741"/>
    </source>
</evidence>
<sequence length="440" mass="48420">MKLYLSFLALLLAGPICAQDTLIDSLFTATEPGGVILVARGDQVVYERAFGMANMELNVPMRREMVFNIGSVTKQFTAIAILQLVEQGKLSLQDTVGSFLKGYVGGQATVAQLLTHTAGIPNAASAQSLIAKGRGWLSAADVMSTFKDQPLTFVPGTNWAYSNSGYQLLGYIIEQVSNMSYEDYITRQVLQPAGMAHALFGNDMWLVPNRASSYIYTRRGVENAVNANAQIPYSAGALQATAADIFAWYRSVTTHKMVQPTTLQQAWSRARITSGRQPDYGFGWTIGHLGGHPLVEHSGNFGGFMSHVMYFPKDSLLVCVLFNFRRQLPEILATRIAGRYLGVDAEYTPVALHATQLATYAGNYLDDSRTTTKLGFENGRLFYQKPGGPKWWIVPVGKDLFNAENTSTLFQFVRNKNGSIMRLDIGTTRNTDKYSLTPAP</sequence>
<dbReference type="RefSeq" id="WP_264279883.1">
    <property type="nucleotide sequence ID" value="NZ_CP107006.1"/>
</dbReference>